<dbReference type="Proteomes" id="UP000050761">
    <property type="component" value="Unassembled WGS sequence"/>
</dbReference>
<organism evidence="2 3">
    <name type="scientific">Heligmosomoides polygyrus</name>
    <name type="common">Parasitic roundworm</name>
    <dbReference type="NCBI Taxonomy" id="6339"/>
    <lineage>
        <taxon>Eukaryota</taxon>
        <taxon>Metazoa</taxon>
        <taxon>Ecdysozoa</taxon>
        <taxon>Nematoda</taxon>
        <taxon>Chromadorea</taxon>
        <taxon>Rhabditida</taxon>
        <taxon>Rhabditina</taxon>
        <taxon>Rhabditomorpha</taxon>
        <taxon>Strongyloidea</taxon>
        <taxon>Heligmosomidae</taxon>
        <taxon>Heligmosomoides</taxon>
    </lineage>
</organism>
<sequence>MSGRHYLALRAFPDTSLLFNYIVGISAHSSSLCAPVRLSRKELAILQLRTLKSAFIRMLMACQPTNPTSIAQSNNWSRTIVYRHI</sequence>
<name>A0A183FAA8_HELPZ</name>
<keyword evidence="2" id="KW-1185">Reference proteome</keyword>
<dbReference type="EMBL" id="UZAH01006385">
    <property type="protein sequence ID" value="VDO30979.1"/>
    <property type="molecule type" value="Genomic_DNA"/>
</dbReference>
<dbReference type="WBParaSite" id="HPBE_0000310001-mRNA-1">
    <property type="protein sequence ID" value="HPBE_0000310001-mRNA-1"/>
    <property type="gene ID" value="HPBE_0000310001"/>
</dbReference>
<accession>A0A183FAA8</accession>
<evidence type="ECO:0000313" key="3">
    <source>
        <dbReference type="WBParaSite" id="HPBE_0000310001-mRNA-1"/>
    </source>
</evidence>
<evidence type="ECO:0000313" key="1">
    <source>
        <dbReference type="EMBL" id="VDO30979.1"/>
    </source>
</evidence>
<accession>A0A3P7UH49</accession>
<protein>
    <submittedName>
        <fullName evidence="3">Transcriptional regulator</fullName>
    </submittedName>
</protein>
<dbReference type="AlphaFoldDB" id="A0A183FAA8"/>
<evidence type="ECO:0000313" key="2">
    <source>
        <dbReference type="Proteomes" id="UP000050761"/>
    </source>
</evidence>
<reference evidence="3" key="2">
    <citation type="submission" date="2019-09" db="UniProtKB">
        <authorList>
            <consortium name="WormBaseParasite"/>
        </authorList>
    </citation>
    <scope>IDENTIFICATION</scope>
</reference>
<reference evidence="1 2" key="1">
    <citation type="submission" date="2018-11" db="EMBL/GenBank/DDBJ databases">
        <authorList>
            <consortium name="Pathogen Informatics"/>
        </authorList>
    </citation>
    <scope>NUCLEOTIDE SEQUENCE [LARGE SCALE GENOMIC DNA]</scope>
</reference>
<gene>
    <name evidence="1" type="ORF">HPBE_LOCUS3101</name>
</gene>
<proteinExistence type="predicted"/>